<organism evidence="2 3">
    <name type="scientific">Roseateles koreensis</name>
    <dbReference type="NCBI Taxonomy" id="2987526"/>
    <lineage>
        <taxon>Bacteria</taxon>
        <taxon>Pseudomonadati</taxon>
        <taxon>Pseudomonadota</taxon>
        <taxon>Betaproteobacteria</taxon>
        <taxon>Burkholderiales</taxon>
        <taxon>Sphaerotilaceae</taxon>
        <taxon>Roseateles</taxon>
    </lineage>
</organism>
<dbReference type="RefSeq" id="WP_273597507.1">
    <property type="nucleotide sequence ID" value="NZ_JAQQXS010000013.1"/>
</dbReference>
<gene>
    <name evidence="2" type="ORF">PRZ01_14465</name>
</gene>
<dbReference type="Gene3D" id="3.60.70.12">
    <property type="entry name" value="L-amino peptidase D-ALA esterase/amidase"/>
    <property type="match status" value="1"/>
</dbReference>
<protein>
    <submittedName>
        <fullName evidence="2">P1 family peptidase</fullName>
    </submittedName>
</protein>
<dbReference type="SUPFAM" id="SSF56266">
    <property type="entry name" value="DmpA/ArgJ-like"/>
    <property type="match status" value="1"/>
</dbReference>
<evidence type="ECO:0000313" key="3">
    <source>
        <dbReference type="Proteomes" id="UP001219862"/>
    </source>
</evidence>
<dbReference type="PANTHER" id="PTHR36512:SF3">
    <property type="entry name" value="BLR5678 PROTEIN"/>
    <property type="match status" value="1"/>
</dbReference>
<reference evidence="2 3" key="1">
    <citation type="submission" date="2022-10" db="EMBL/GenBank/DDBJ databases">
        <title>paucibacter sp. hw8 Genome sequencing.</title>
        <authorList>
            <person name="Park S."/>
        </authorList>
    </citation>
    <scope>NUCLEOTIDE SEQUENCE [LARGE SCALE GENOMIC DNA]</scope>
    <source>
        <strain evidence="3">hw8</strain>
    </source>
</reference>
<evidence type="ECO:0000313" key="2">
    <source>
        <dbReference type="EMBL" id="MDC8786390.1"/>
    </source>
</evidence>
<name>A0ABT5KTX0_9BURK</name>
<comment type="caution">
    <text evidence="2">The sequence shown here is derived from an EMBL/GenBank/DDBJ whole genome shotgun (WGS) entry which is preliminary data.</text>
</comment>
<dbReference type="CDD" id="cd02253">
    <property type="entry name" value="DmpA"/>
    <property type="match status" value="1"/>
</dbReference>
<accession>A0ABT5KTX0</accession>
<dbReference type="InterPro" id="IPR005321">
    <property type="entry name" value="Peptidase_S58_DmpA"/>
</dbReference>
<keyword evidence="3" id="KW-1185">Reference proteome</keyword>
<evidence type="ECO:0000256" key="1">
    <source>
        <dbReference type="ARBA" id="ARBA00007068"/>
    </source>
</evidence>
<dbReference type="EMBL" id="JAQQXS010000013">
    <property type="protein sequence ID" value="MDC8786390.1"/>
    <property type="molecule type" value="Genomic_DNA"/>
</dbReference>
<sequence>MTQANAKPRGRDLGLPFVGKTGPFNAITDVPGVEVGMYTRCEPGSTWQGNKGPVRTGVTTIFPRGRAGADQSVWAGQFSFNGNGEMTGTHWIHDAGYFSGPMAITNSHSVGMVHHGLTHWMIENVEAVRSHHHWFMPVVAETYDGATNDINGQHIGPEHVAQALDSARSGPVAEGNVGGGTGMMCYEFKGGTGTASRCVEIEGQQYTVGALVQANFGARQDLQILGVPIGQLWPEDAPLTELAMGETGSVVVVVATDAPLNPVQLKRLAKRGCLGITRTGTTGGVNSGDLMLAFSTANTRRWASAELHHGAAVKPLNCLEDNLTDELSRATALACEESVINAMLAAQDMSLIRPLGKTYKAIDHERLLRLMREHRAMT</sequence>
<dbReference type="Pfam" id="PF03576">
    <property type="entry name" value="Peptidase_S58"/>
    <property type="match status" value="1"/>
</dbReference>
<dbReference type="Proteomes" id="UP001219862">
    <property type="component" value="Unassembled WGS sequence"/>
</dbReference>
<dbReference type="InterPro" id="IPR016117">
    <property type="entry name" value="ArgJ-like_dom_sf"/>
</dbReference>
<comment type="similarity">
    <text evidence="1">Belongs to the peptidase S58 family.</text>
</comment>
<dbReference type="PANTHER" id="PTHR36512">
    <property type="entry name" value="D-AMINOPEPTIDASE"/>
    <property type="match status" value="1"/>
</dbReference>
<proteinExistence type="inferred from homology"/>